<keyword evidence="4" id="KW-1185">Reference proteome</keyword>
<accession>A0A1V9ZI27</accession>
<reference evidence="3 4" key="1">
    <citation type="journal article" date="2014" name="Genome Biol. Evol.">
        <title>The secreted proteins of Achlya hypogyna and Thraustotheca clavata identify the ancestral oomycete secretome and reveal gene acquisitions by horizontal gene transfer.</title>
        <authorList>
            <person name="Misner I."/>
            <person name="Blouin N."/>
            <person name="Leonard G."/>
            <person name="Richards T.A."/>
            <person name="Lane C.E."/>
        </authorList>
    </citation>
    <scope>NUCLEOTIDE SEQUENCE [LARGE SCALE GENOMIC DNA]</scope>
    <source>
        <strain evidence="3 4">ATCC 48635</strain>
    </source>
</reference>
<evidence type="ECO:0000259" key="2">
    <source>
        <dbReference type="Pfam" id="PF16558"/>
    </source>
</evidence>
<organism evidence="3 4">
    <name type="scientific">Achlya hypogyna</name>
    <name type="common">Oomycete</name>
    <name type="synonym">Protoachlya hypogyna</name>
    <dbReference type="NCBI Taxonomy" id="1202772"/>
    <lineage>
        <taxon>Eukaryota</taxon>
        <taxon>Sar</taxon>
        <taxon>Stramenopiles</taxon>
        <taxon>Oomycota</taxon>
        <taxon>Saprolegniomycetes</taxon>
        <taxon>Saprolegniales</taxon>
        <taxon>Achlyaceae</taxon>
        <taxon>Achlya</taxon>
    </lineage>
</organism>
<comment type="caution">
    <text evidence="3">The sequence shown here is derived from an EMBL/GenBank/DDBJ whole genome shotgun (WGS) entry which is preliminary data.</text>
</comment>
<dbReference type="AlphaFoldDB" id="A0A1V9ZI27"/>
<dbReference type="Pfam" id="PF16558">
    <property type="entry name" value="AZUL"/>
    <property type="match status" value="1"/>
</dbReference>
<dbReference type="EMBL" id="JNBR01000099">
    <property type="protein sequence ID" value="OQR97653.1"/>
    <property type="molecule type" value="Genomic_DNA"/>
</dbReference>
<evidence type="ECO:0000256" key="1">
    <source>
        <dbReference type="SAM" id="MobiDB-lite"/>
    </source>
</evidence>
<evidence type="ECO:0000313" key="4">
    <source>
        <dbReference type="Proteomes" id="UP000243579"/>
    </source>
</evidence>
<dbReference type="InterPro" id="IPR042556">
    <property type="entry name" value="AZUL_sf"/>
</dbReference>
<gene>
    <name evidence="3" type="ORF">ACHHYP_10137</name>
</gene>
<evidence type="ECO:0000313" key="3">
    <source>
        <dbReference type="EMBL" id="OQR97653.1"/>
    </source>
</evidence>
<dbReference type="Proteomes" id="UP000243579">
    <property type="component" value="Unassembled WGS sequence"/>
</dbReference>
<dbReference type="OrthoDB" id="72229at2759"/>
<dbReference type="Gene3D" id="6.10.130.10">
    <property type="entry name" value="Ubiquitin-protein ligase E3A, N-terminal zinc-binding domain (AZUL)"/>
    <property type="match status" value="1"/>
</dbReference>
<dbReference type="STRING" id="1202772.A0A1V9ZI27"/>
<dbReference type="InterPro" id="IPR032353">
    <property type="entry name" value="AZUL"/>
</dbReference>
<proteinExistence type="predicted"/>
<sequence length="130" mass="14373">MLRRRPDYEYAKGLVEAYFTIMTRGCGSSDCTNGYCKSNPRGRRFSPNEAAAQALVLAIEAPMPICLLPLRIEVGPETNDDDVCASPSTPRKRLETAVRLDTSINSPKRVPTKRPPLVRPASNHAEETTK</sequence>
<feature type="region of interest" description="Disordered" evidence="1">
    <location>
        <begin position="76"/>
        <end position="130"/>
    </location>
</feature>
<feature type="domain" description="Ubiquitin-protein ligase E3A N-terminal zinc-binding" evidence="2">
    <location>
        <begin position="12"/>
        <end position="59"/>
    </location>
</feature>
<protein>
    <recommendedName>
        <fullName evidence="2">Ubiquitin-protein ligase E3A N-terminal zinc-binding domain-containing protein</fullName>
    </recommendedName>
</protein>
<name>A0A1V9ZI27_ACHHY</name>